<dbReference type="AlphaFoldDB" id="A0A2W4ULV8"/>
<evidence type="ECO:0000256" key="1">
    <source>
        <dbReference type="SAM" id="Phobius"/>
    </source>
</evidence>
<feature type="transmembrane region" description="Helical" evidence="1">
    <location>
        <begin position="213"/>
        <end position="239"/>
    </location>
</feature>
<feature type="transmembrane region" description="Helical" evidence="1">
    <location>
        <begin position="376"/>
        <end position="393"/>
    </location>
</feature>
<keyword evidence="1" id="KW-0472">Membrane</keyword>
<dbReference type="EMBL" id="QBMC01000023">
    <property type="protein sequence ID" value="PZO21114.1"/>
    <property type="molecule type" value="Genomic_DNA"/>
</dbReference>
<feature type="transmembrane region" description="Helical" evidence="1">
    <location>
        <begin position="127"/>
        <end position="146"/>
    </location>
</feature>
<dbReference type="SUPFAM" id="SSF48208">
    <property type="entry name" value="Six-hairpin glycosidases"/>
    <property type="match status" value="1"/>
</dbReference>
<dbReference type="InterPro" id="IPR008928">
    <property type="entry name" value="6-hairpin_glycosidase_sf"/>
</dbReference>
<sequence>MFLSWLRQRWPDIFILATLFAAAIFLVYQGSQLINAAILDRQALDVWFDADLYRVFSNMTERSSDHYRTRVHPIFSLIAFPPVHLLVQGLNLTPSAAVRAVMAVVAAIWLAALFALLRIIGCRRADAILFSLLATVSASAIFWFIVPETYQFGSLSILLALGFVGLTEHRQFSSFWYIGVSALTLSITTTNWMVGILLTVVNFSKQKALQITINAFCLVVLLWGVQKALFSSAAFFLGVREEKAYMPPFELTGPIHVFKAFVAHTIVMPAINLAENTKVLSRWPMLSVQDSIPGSGSLWGAIAVVSWTVLLGLGIWGFFSYQRHTKLRIVLALTLLGQLLLHSIYGTETFLYSLHFLPLLIPLAAFSVFTRARPIALLLAVILIVTAGTNNLAQLGKAAQIVNASAPQRYQVLHQMQQRPQDPWPRGTGHVVLAEPGSLEVNKAYYEPAGSFSPAVGSFGVSLWLTDESGNLQLTSDRIPEDEISQQLVWKEDSAVPGVIADTPYYQTEWFMDDSQDWRLKLTPKQEAAERSQTLSPQLGIRSVGPAGSPINALNWDGQQLLINQRWSVTPTPPPAHVSLGEEGRNNWVNKTSDLSSWEGESGWGYARLALAESTNWSFTLHDLEQDSSSFAPSEISTADTRITVDINLPDPEFTDSLNAQVAHLMMGLVGSETRPGEPTNYPLAWQRDGAYTVVSLARAGKLQEAKVLSADFAENDFFGGFGAESDAPGLSIWALEEVATRLKQPTYDQYIWPHVQRKADFILEMMTTDSPIYKPYVGPVVPEHEEKPEAYLVAEPPKDGLIVGRMDWQRPLLFVNAVSYRGLLNAATLADRINQPDSAQRWREAATKLQKAWENAFINSAEADNNRTYISALWPTWIGESKKEEIAQQLESRWEERRDASGNFKETPLWTYFDLAEAHQWLFVNRPERLWTTLQWFWKHQSSPGLYTWWEGDSEENTFNRWENVRGWVTPPNVTPHYWTSAEMLLMQLDMLAYSDLSADQPTVVIGAGIPQNWLEKSMSVSGLSMPNGRIDWRWDGQKMWVTISGKSSDEKTKVQLGSGFPAQTPLDVAYRALENVSFK</sequence>
<protein>
    <submittedName>
        <fullName evidence="2">Uncharacterized protein</fullName>
    </submittedName>
</protein>
<reference evidence="3" key="1">
    <citation type="submission" date="2018-04" db="EMBL/GenBank/DDBJ databases">
        <authorList>
            <person name="Cornet L."/>
        </authorList>
    </citation>
    <scope>NUCLEOTIDE SEQUENCE [LARGE SCALE GENOMIC DNA]</scope>
</reference>
<feature type="transmembrane region" description="Helical" evidence="1">
    <location>
        <begin position="96"/>
        <end position="120"/>
    </location>
</feature>
<proteinExistence type="predicted"/>
<dbReference type="GO" id="GO:0005975">
    <property type="term" value="P:carbohydrate metabolic process"/>
    <property type="evidence" value="ECO:0007669"/>
    <property type="project" value="InterPro"/>
</dbReference>
<name>A0A2W4ULV8_9CYAN</name>
<organism evidence="2 3">
    <name type="scientific">Leptolyngbya foveolarum</name>
    <dbReference type="NCBI Taxonomy" id="47253"/>
    <lineage>
        <taxon>Bacteria</taxon>
        <taxon>Bacillati</taxon>
        <taxon>Cyanobacteriota</taxon>
        <taxon>Cyanophyceae</taxon>
        <taxon>Leptolyngbyales</taxon>
        <taxon>Leptolyngbyaceae</taxon>
        <taxon>Leptolyngbya group</taxon>
        <taxon>Leptolyngbya</taxon>
    </lineage>
</organism>
<comment type="caution">
    <text evidence="2">The sequence shown here is derived from an EMBL/GenBank/DDBJ whole genome shotgun (WGS) entry which is preliminary data.</text>
</comment>
<feature type="transmembrane region" description="Helical" evidence="1">
    <location>
        <begin position="298"/>
        <end position="319"/>
    </location>
</feature>
<keyword evidence="1" id="KW-0812">Transmembrane</keyword>
<accession>A0A2W4ULV8</accession>
<dbReference type="Proteomes" id="UP000249354">
    <property type="component" value="Unassembled WGS sequence"/>
</dbReference>
<feature type="transmembrane region" description="Helical" evidence="1">
    <location>
        <begin position="175"/>
        <end position="201"/>
    </location>
</feature>
<feature type="transmembrane region" description="Helical" evidence="1">
    <location>
        <begin position="350"/>
        <end position="369"/>
    </location>
</feature>
<dbReference type="Gene3D" id="1.50.10.10">
    <property type="match status" value="1"/>
</dbReference>
<gene>
    <name evidence="2" type="ORF">DCF25_05565</name>
</gene>
<keyword evidence="1" id="KW-1133">Transmembrane helix</keyword>
<feature type="transmembrane region" description="Helical" evidence="1">
    <location>
        <begin position="326"/>
        <end position="344"/>
    </location>
</feature>
<dbReference type="InterPro" id="IPR012341">
    <property type="entry name" value="6hp_glycosidase-like_sf"/>
</dbReference>
<evidence type="ECO:0000313" key="2">
    <source>
        <dbReference type="EMBL" id="PZO21114.1"/>
    </source>
</evidence>
<reference evidence="2 3" key="2">
    <citation type="submission" date="2018-06" db="EMBL/GenBank/DDBJ databases">
        <title>Metagenomic assembly of (sub)arctic Cyanobacteria and their associated microbiome from non-axenic cultures.</title>
        <authorList>
            <person name="Baurain D."/>
        </authorList>
    </citation>
    <scope>NUCLEOTIDE SEQUENCE [LARGE SCALE GENOMIC DNA]</scope>
    <source>
        <strain evidence="2">ULC129bin1</strain>
    </source>
</reference>
<evidence type="ECO:0000313" key="3">
    <source>
        <dbReference type="Proteomes" id="UP000249354"/>
    </source>
</evidence>